<dbReference type="EnsemblMetazoa" id="AATE007007-RA">
    <property type="protein sequence ID" value="AATE007007-PA.1"/>
    <property type="gene ID" value="AATE007007"/>
</dbReference>
<dbReference type="PANTHER" id="PTHR31927">
    <property type="entry name" value="FI07246P-RELATED-RELATED"/>
    <property type="match status" value="1"/>
</dbReference>
<dbReference type="Pfam" id="PF03103">
    <property type="entry name" value="DUF243"/>
    <property type="match status" value="1"/>
</dbReference>
<accession>A0A182IWT5</accession>
<dbReference type="GO" id="GO:0008010">
    <property type="term" value="F:structural constituent of chitin-based larval cuticle"/>
    <property type="evidence" value="ECO:0007669"/>
    <property type="project" value="TreeGrafter"/>
</dbReference>
<dbReference type="VEuPathDB" id="VectorBase:AATE007007"/>
<proteinExistence type="predicted"/>
<evidence type="ECO:0000259" key="1">
    <source>
        <dbReference type="SMART" id="SM00690"/>
    </source>
</evidence>
<organism evidence="2">
    <name type="scientific">Anopheles atroparvus</name>
    <name type="common">European mosquito</name>
    <dbReference type="NCBI Taxonomy" id="41427"/>
    <lineage>
        <taxon>Eukaryota</taxon>
        <taxon>Metazoa</taxon>
        <taxon>Ecdysozoa</taxon>
        <taxon>Arthropoda</taxon>
        <taxon>Hexapoda</taxon>
        <taxon>Insecta</taxon>
        <taxon>Pterygota</taxon>
        <taxon>Neoptera</taxon>
        <taxon>Endopterygota</taxon>
        <taxon>Diptera</taxon>
        <taxon>Nematocera</taxon>
        <taxon>Culicoidea</taxon>
        <taxon>Culicidae</taxon>
        <taxon>Anophelinae</taxon>
        <taxon>Anopheles</taxon>
    </lineage>
</organism>
<dbReference type="InterPro" id="IPR004145">
    <property type="entry name" value="DUF243"/>
</dbReference>
<dbReference type="GO" id="GO:0040003">
    <property type="term" value="P:chitin-based cuticle development"/>
    <property type="evidence" value="ECO:0007669"/>
    <property type="project" value="TreeGrafter"/>
</dbReference>
<dbReference type="GO" id="GO:0062129">
    <property type="term" value="C:chitin-based extracellular matrix"/>
    <property type="evidence" value="ECO:0007669"/>
    <property type="project" value="TreeGrafter"/>
</dbReference>
<reference evidence="2" key="1">
    <citation type="submission" date="2022-08" db="UniProtKB">
        <authorList>
            <consortium name="EnsemblMetazoa"/>
        </authorList>
    </citation>
    <scope>IDENTIFICATION</scope>
    <source>
        <strain evidence="2">EBRO</strain>
    </source>
</reference>
<name>A0A182IWT5_ANOAO</name>
<dbReference type="AlphaFoldDB" id="A0A182IWT5"/>
<feature type="domain" description="DUF243" evidence="1">
    <location>
        <begin position="59"/>
        <end position="126"/>
    </location>
</feature>
<protein>
    <submittedName>
        <fullName evidence="2">DM5 domain-containing protein</fullName>
    </submittedName>
</protein>
<dbReference type="PANTHER" id="PTHR31927:SF16">
    <property type="entry name" value="LP07342P"/>
    <property type="match status" value="1"/>
</dbReference>
<dbReference type="STRING" id="41427.A0A182IWT5"/>
<dbReference type="SMART" id="SM00690">
    <property type="entry name" value="DM5"/>
    <property type="match status" value="1"/>
</dbReference>
<evidence type="ECO:0000313" key="2">
    <source>
        <dbReference type="EnsemblMetazoa" id="AATE007007-PA.1"/>
    </source>
</evidence>
<sequence>MKVFVVLSVVLACAAARPEAGFSSYSSAPSFTSSGDFGGPYSGSSSGGSGGYNYNPAPMVVQKHIYVHVPPPEKEEVYYPRVSPVAPAQKHYKIIFIKAPAPPAPKAPIIPNTFDTKASRELLSLTVRGALLALLHLLLQGFLVPR</sequence>